<dbReference type="Proteomes" id="UP001596976">
    <property type="component" value="Unassembled WGS sequence"/>
</dbReference>
<feature type="transmembrane region" description="Helical" evidence="1">
    <location>
        <begin position="43"/>
        <end position="64"/>
    </location>
</feature>
<keyword evidence="1" id="KW-0812">Transmembrane</keyword>
<evidence type="ECO:0000313" key="3">
    <source>
        <dbReference type="Proteomes" id="UP001596976"/>
    </source>
</evidence>
<name>A0ABW3H0I6_9BACL</name>
<feature type="transmembrane region" description="Helical" evidence="1">
    <location>
        <begin position="96"/>
        <end position="115"/>
    </location>
</feature>
<gene>
    <name evidence="2" type="ORF">ACFQ0V_11670</name>
</gene>
<accession>A0ABW3H0I6</accession>
<sequence length="119" mass="12872">MNKTFQWILTIAIGLVIISLAWPIASFSLFGTAEGTSIFSIDYAIAFLLIIIPLLVVVLLAVATYRGVTQWVYVGYGLATVEMLVLAGLIFSSLPFAIFVIGILLVSGTSIYGLVQLRK</sequence>
<dbReference type="EMBL" id="JBHTJF010000036">
    <property type="protein sequence ID" value="MFD0944402.1"/>
    <property type="molecule type" value="Genomic_DNA"/>
</dbReference>
<comment type="caution">
    <text evidence="2">The sequence shown here is derived from an EMBL/GenBank/DDBJ whole genome shotgun (WGS) entry which is preliminary data.</text>
</comment>
<evidence type="ECO:0000256" key="1">
    <source>
        <dbReference type="SAM" id="Phobius"/>
    </source>
</evidence>
<feature type="transmembrane region" description="Helical" evidence="1">
    <location>
        <begin position="71"/>
        <end position="90"/>
    </location>
</feature>
<keyword evidence="1" id="KW-1133">Transmembrane helix</keyword>
<keyword evidence="3" id="KW-1185">Reference proteome</keyword>
<dbReference type="RefSeq" id="WP_381013748.1">
    <property type="nucleotide sequence ID" value="NZ_JBHTJF010000036.1"/>
</dbReference>
<evidence type="ECO:0000313" key="2">
    <source>
        <dbReference type="EMBL" id="MFD0944402.1"/>
    </source>
</evidence>
<organism evidence="2 3">
    <name type="scientific">Savagea faecisuis</name>
    <dbReference type="NCBI Taxonomy" id="1274803"/>
    <lineage>
        <taxon>Bacteria</taxon>
        <taxon>Bacillati</taxon>
        <taxon>Bacillota</taxon>
        <taxon>Bacilli</taxon>
        <taxon>Bacillales</taxon>
        <taxon>Caryophanaceae</taxon>
        <taxon>Savagea</taxon>
    </lineage>
</organism>
<proteinExistence type="predicted"/>
<protein>
    <recommendedName>
        <fullName evidence="4">Multipass membrane protein</fullName>
    </recommendedName>
</protein>
<feature type="transmembrane region" description="Helical" evidence="1">
    <location>
        <begin position="7"/>
        <end position="31"/>
    </location>
</feature>
<reference evidence="3" key="1">
    <citation type="journal article" date="2019" name="Int. J. Syst. Evol. Microbiol.">
        <title>The Global Catalogue of Microorganisms (GCM) 10K type strain sequencing project: providing services to taxonomists for standard genome sequencing and annotation.</title>
        <authorList>
            <consortium name="The Broad Institute Genomics Platform"/>
            <consortium name="The Broad Institute Genome Sequencing Center for Infectious Disease"/>
            <person name="Wu L."/>
            <person name="Ma J."/>
        </authorList>
    </citation>
    <scope>NUCLEOTIDE SEQUENCE [LARGE SCALE GENOMIC DNA]</scope>
    <source>
        <strain evidence="3">CCUG 63563</strain>
    </source>
</reference>
<evidence type="ECO:0008006" key="4">
    <source>
        <dbReference type="Google" id="ProtNLM"/>
    </source>
</evidence>
<keyword evidence="1" id="KW-0472">Membrane</keyword>